<feature type="signal peptide" evidence="5">
    <location>
        <begin position="1"/>
        <end position="25"/>
    </location>
</feature>
<dbReference type="Pfam" id="PF12799">
    <property type="entry name" value="LRR_4"/>
    <property type="match status" value="2"/>
</dbReference>
<dbReference type="InterPro" id="IPR001119">
    <property type="entry name" value="SLH_dom"/>
</dbReference>
<dbReference type="EMBL" id="CP017812">
    <property type="protein sequence ID" value="AOZ72561.1"/>
    <property type="molecule type" value="Genomic_DNA"/>
</dbReference>
<organism evidence="7 8">
    <name type="scientific">Boudabousia tangfeifanii</name>
    <dbReference type="NCBI Taxonomy" id="1912795"/>
    <lineage>
        <taxon>Bacteria</taxon>
        <taxon>Bacillati</taxon>
        <taxon>Actinomycetota</taxon>
        <taxon>Actinomycetes</taxon>
        <taxon>Actinomycetales</taxon>
        <taxon>Actinomycetaceae</taxon>
        <taxon>Boudabousia</taxon>
    </lineage>
</organism>
<dbReference type="PANTHER" id="PTHR24373:SF398">
    <property type="entry name" value="LEUCINE-RICH REPEAT-CONTAINING G-PROTEIN COUPLED RECEPTOR 6"/>
    <property type="match status" value="1"/>
</dbReference>
<gene>
    <name evidence="7" type="ORF">BK816_04000</name>
</gene>
<dbReference type="GO" id="GO:0005615">
    <property type="term" value="C:extracellular space"/>
    <property type="evidence" value="ECO:0007669"/>
    <property type="project" value="TreeGrafter"/>
</dbReference>
<dbReference type="AlphaFoldDB" id="A0A1D9MJN8"/>
<dbReference type="InterPro" id="IPR003591">
    <property type="entry name" value="Leu-rich_rpt_typical-subtyp"/>
</dbReference>
<protein>
    <recommendedName>
        <fullName evidence="6">SLH domain-containing protein</fullName>
    </recommendedName>
</protein>
<sequence>MRRTAVVAALATLTLGASVFTPLSAPVEASAAGGRIVIARAPLAGGKFVDVSRETLFSGEMAWLANAKVSTGWPAGGGLRAYRPLANIERQAMAAFLYRLAGIDKSGYRPPSRATFKDVPVGSQFFKEVEWMAATGITTGYRDKSFRPLGPVNRDAMAAFLARFVKKYPSKVSRAIVELGAPGRASGNVFVDVPAGTQFAAEMEWLKKTEISTGWVRAGKRFYQPVTPIHRDAMAAFLYRLKNNKAATPAKPKPTPAKPKPTPAKPKPTPAKPKPTPAKPKPTPVKPKPTPVKPKPTPVKPKPVPAKPKPTPAKPKPTPAKPKPKPTPVKPIDRKKIEQIKKLVDQKCHKINWYDGDFYMLCNLVELTPQIAKTINAKVVSERADILNVRVQKTHTLNDANMVFPNVRELDLAGNNLKTVPNFSHLPNLEILDMIDIHLKAVPNFSHLPKLTELHIRGNELTSVPDFSHLPKLEILNLGENRLGSVPNFAHLPKLTSLSLDKNKLRTVPNFSRLPRLNTLDLRDNPFKVCPRFTHLPKNVKISKTC</sequence>
<dbReference type="Gene3D" id="3.80.10.10">
    <property type="entry name" value="Ribonuclease Inhibitor"/>
    <property type="match status" value="1"/>
</dbReference>
<evidence type="ECO:0000259" key="6">
    <source>
        <dbReference type="PROSITE" id="PS51272"/>
    </source>
</evidence>
<evidence type="ECO:0000256" key="3">
    <source>
        <dbReference type="ARBA" id="ARBA00022737"/>
    </source>
</evidence>
<evidence type="ECO:0000256" key="2">
    <source>
        <dbReference type="ARBA" id="ARBA00022729"/>
    </source>
</evidence>
<dbReference type="InterPro" id="IPR050328">
    <property type="entry name" value="Dev_Immune_Receptor"/>
</dbReference>
<dbReference type="Pfam" id="PF00395">
    <property type="entry name" value="SLH"/>
    <property type="match status" value="1"/>
</dbReference>
<dbReference type="PROSITE" id="PS51450">
    <property type="entry name" value="LRR"/>
    <property type="match status" value="4"/>
</dbReference>
<feature type="domain" description="SLH" evidence="6">
    <location>
        <begin position="44"/>
        <end position="111"/>
    </location>
</feature>
<dbReference type="PRINTS" id="PR01217">
    <property type="entry name" value="PRICHEXTENSN"/>
</dbReference>
<dbReference type="SUPFAM" id="SSF52058">
    <property type="entry name" value="L domain-like"/>
    <property type="match status" value="1"/>
</dbReference>
<dbReference type="InterPro" id="IPR032675">
    <property type="entry name" value="LRR_dom_sf"/>
</dbReference>
<evidence type="ECO:0000256" key="1">
    <source>
        <dbReference type="ARBA" id="ARBA00022614"/>
    </source>
</evidence>
<dbReference type="PROSITE" id="PS51272">
    <property type="entry name" value="SLH"/>
    <property type="match status" value="3"/>
</dbReference>
<name>A0A1D9MJN8_9ACTO</name>
<evidence type="ECO:0000313" key="7">
    <source>
        <dbReference type="EMBL" id="AOZ72561.1"/>
    </source>
</evidence>
<keyword evidence="3" id="KW-0677">Repeat</keyword>
<keyword evidence="8" id="KW-1185">Reference proteome</keyword>
<reference evidence="7 8" key="1">
    <citation type="submission" date="2016-10" db="EMBL/GenBank/DDBJ databases">
        <title>Actinomyces aegypiusis sp. nov., isolated from the Aegypius monachus in Qinghai Tibet Plateau China.</title>
        <authorList>
            <person name="Wang Y."/>
        </authorList>
    </citation>
    <scope>NUCLEOTIDE SEQUENCE [LARGE SCALE GENOMIC DNA]</scope>
    <source>
        <strain evidence="7 8">VUL4_3</strain>
    </source>
</reference>
<dbReference type="SMART" id="SM00365">
    <property type="entry name" value="LRR_SD22"/>
    <property type="match status" value="4"/>
</dbReference>
<dbReference type="SMART" id="SM00369">
    <property type="entry name" value="LRR_TYP"/>
    <property type="match status" value="4"/>
</dbReference>
<accession>A0A1D9MJN8</accession>
<dbReference type="Proteomes" id="UP000176288">
    <property type="component" value="Chromosome"/>
</dbReference>
<dbReference type="InterPro" id="IPR025875">
    <property type="entry name" value="Leu-rich_rpt_4"/>
</dbReference>
<dbReference type="KEGG" id="avu:BK816_04000"/>
<proteinExistence type="predicted"/>
<dbReference type="RefSeq" id="WP_071164027.1">
    <property type="nucleotide sequence ID" value="NZ_CP017812.1"/>
</dbReference>
<dbReference type="STRING" id="1912795.BK816_04000"/>
<dbReference type="GO" id="GO:0031012">
    <property type="term" value="C:extracellular matrix"/>
    <property type="evidence" value="ECO:0007669"/>
    <property type="project" value="TreeGrafter"/>
</dbReference>
<feature type="compositionally biased region" description="Pro residues" evidence="4">
    <location>
        <begin position="251"/>
        <end position="329"/>
    </location>
</feature>
<keyword evidence="1" id="KW-0433">Leucine-rich repeat</keyword>
<evidence type="ECO:0000256" key="4">
    <source>
        <dbReference type="SAM" id="MobiDB-lite"/>
    </source>
</evidence>
<keyword evidence="2 5" id="KW-0732">Signal</keyword>
<dbReference type="OrthoDB" id="9764271at2"/>
<feature type="region of interest" description="Disordered" evidence="4">
    <location>
        <begin position="245"/>
        <end position="331"/>
    </location>
</feature>
<feature type="domain" description="SLH" evidence="6">
    <location>
        <begin position="112"/>
        <end position="175"/>
    </location>
</feature>
<feature type="chain" id="PRO_5039684662" description="SLH domain-containing protein" evidence="5">
    <location>
        <begin position="26"/>
        <end position="546"/>
    </location>
</feature>
<evidence type="ECO:0000313" key="8">
    <source>
        <dbReference type="Proteomes" id="UP000176288"/>
    </source>
</evidence>
<dbReference type="SMART" id="SM00364">
    <property type="entry name" value="LRR_BAC"/>
    <property type="match status" value="4"/>
</dbReference>
<dbReference type="InterPro" id="IPR001611">
    <property type="entry name" value="Leu-rich_rpt"/>
</dbReference>
<dbReference type="PANTHER" id="PTHR24373">
    <property type="entry name" value="SLIT RELATED LEUCINE-RICH REPEAT NEURONAL PROTEIN"/>
    <property type="match status" value="1"/>
</dbReference>
<feature type="domain" description="SLH" evidence="6">
    <location>
        <begin position="186"/>
        <end position="252"/>
    </location>
</feature>
<evidence type="ECO:0000256" key="5">
    <source>
        <dbReference type="SAM" id="SignalP"/>
    </source>
</evidence>